<dbReference type="EC" id="6.4.1.1" evidence="2"/>
<dbReference type="SUPFAM" id="SSF51569">
    <property type="entry name" value="Aldolase"/>
    <property type="match status" value="1"/>
</dbReference>
<reference evidence="2 3" key="1">
    <citation type="submission" date="2020-02" db="EMBL/GenBank/DDBJ databases">
        <title>Genome assembly of a novel Clostridium senegalense strain.</title>
        <authorList>
            <person name="Gupta T.B."/>
            <person name="Jauregui R."/>
            <person name="Maclean P."/>
            <person name="Nawarathana A."/>
            <person name="Brightwell G."/>
        </authorList>
    </citation>
    <scope>NUCLEOTIDE SEQUENCE [LARGE SCALE GENOMIC DNA]</scope>
    <source>
        <strain evidence="2 3">AGRFS4</strain>
    </source>
</reference>
<dbReference type="GO" id="GO:0006094">
    <property type="term" value="P:gluconeogenesis"/>
    <property type="evidence" value="ECO:0007669"/>
    <property type="project" value="TreeGrafter"/>
</dbReference>
<keyword evidence="3" id="KW-1185">Reference proteome</keyword>
<evidence type="ECO:0000313" key="2">
    <source>
        <dbReference type="EMBL" id="NEU06243.1"/>
    </source>
</evidence>
<evidence type="ECO:0000313" key="3">
    <source>
        <dbReference type="Proteomes" id="UP000481872"/>
    </source>
</evidence>
<feature type="domain" description="Pyruvate carboxyltransferase" evidence="1">
    <location>
        <begin position="4"/>
        <end position="264"/>
    </location>
</feature>
<dbReference type="NCBIfam" id="NF006761">
    <property type="entry name" value="PRK09282.1"/>
    <property type="match status" value="1"/>
</dbReference>
<dbReference type="PANTHER" id="PTHR43778:SF2">
    <property type="entry name" value="PYRUVATE CARBOXYLASE, MITOCHONDRIAL"/>
    <property type="match status" value="1"/>
</dbReference>
<dbReference type="Gene3D" id="3.20.20.70">
    <property type="entry name" value="Aldolase class I"/>
    <property type="match status" value="1"/>
</dbReference>
<accession>A0A6M0H857</accession>
<dbReference type="InterPro" id="IPR013785">
    <property type="entry name" value="Aldolase_TIM"/>
</dbReference>
<gene>
    <name evidence="2" type="ORF">G3M99_15575</name>
</gene>
<dbReference type="EMBL" id="JAAGPU010000038">
    <property type="protein sequence ID" value="NEU06243.1"/>
    <property type="molecule type" value="Genomic_DNA"/>
</dbReference>
<dbReference type="Pfam" id="PF00682">
    <property type="entry name" value="HMGL-like"/>
    <property type="match status" value="1"/>
</dbReference>
<protein>
    <submittedName>
        <fullName evidence="2">Pyruvate carboxylase subunit B</fullName>
        <ecNumber evidence="2">6.4.1.1</ecNumber>
    </submittedName>
</protein>
<proteinExistence type="predicted"/>
<keyword evidence="2" id="KW-0436">Ligase</keyword>
<keyword evidence="2" id="KW-0670">Pyruvate</keyword>
<dbReference type="GO" id="GO:0004736">
    <property type="term" value="F:pyruvate carboxylase activity"/>
    <property type="evidence" value="ECO:0007669"/>
    <property type="project" value="UniProtKB-EC"/>
</dbReference>
<dbReference type="InterPro" id="IPR000891">
    <property type="entry name" value="PYR_CT"/>
</dbReference>
<name>A0A6M0H857_9CLOT</name>
<dbReference type="SUPFAM" id="SSF89000">
    <property type="entry name" value="post-HMGL domain-like"/>
    <property type="match status" value="1"/>
</dbReference>
<organism evidence="2 3">
    <name type="scientific">Clostridium senegalense</name>
    <dbReference type="NCBI Taxonomy" id="1465809"/>
    <lineage>
        <taxon>Bacteria</taxon>
        <taxon>Bacillati</taxon>
        <taxon>Bacillota</taxon>
        <taxon>Clostridia</taxon>
        <taxon>Eubacteriales</taxon>
        <taxon>Clostridiaceae</taxon>
        <taxon>Clostridium</taxon>
    </lineage>
</organism>
<dbReference type="Pfam" id="PF02436">
    <property type="entry name" value="PYC_OADA"/>
    <property type="match status" value="1"/>
</dbReference>
<dbReference type="CDD" id="cd07937">
    <property type="entry name" value="DRE_TIM_PC_TC_5S"/>
    <property type="match status" value="1"/>
</dbReference>
<dbReference type="PROSITE" id="PS50991">
    <property type="entry name" value="PYR_CT"/>
    <property type="match status" value="1"/>
</dbReference>
<evidence type="ECO:0000259" key="1">
    <source>
        <dbReference type="PROSITE" id="PS50991"/>
    </source>
</evidence>
<comment type="caution">
    <text evidence="2">The sequence shown here is derived from an EMBL/GenBank/DDBJ whole genome shotgun (WGS) entry which is preliminary data.</text>
</comment>
<dbReference type="Proteomes" id="UP000481872">
    <property type="component" value="Unassembled WGS sequence"/>
</dbReference>
<dbReference type="PANTHER" id="PTHR43778">
    <property type="entry name" value="PYRUVATE CARBOXYLASE"/>
    <property type="match status" value="1"/>
</dbReference>
<dbReference type="RefSeq" id="WP_061997078.1">
    <property type="nucleotide sequence ID" value="NZ_JAAGPU010000038.1"/>
</dbReference>
<sequence length="462" mass="51584">MKKIHITETVLRDANQSLIATRLPYEKFAPILKELDNAGYYSLECWGGATFDSCLRYLNEDPWERLKKIKSIVKKTPLQMLLRGQNILGYKHYPDDVVREFVKMSVYHGMDIIRIFDALNDYDNIEVAMDETIKQGAHAQGTIVYTVSPIHDVKNYANLAKRLENMGANSICIKDMAGLIMPDIAYDLVKGIKEEVKIPVFLHSHCTNGMGEMSYYRAAQAGVDGIDTAISAFSSGTSQPPTETMHQALTSAGFDTNLSIDKLTSINNFFKPIRQEVLDSGLLDPKVLTPQPEGLRNQIPGGMLSNMIAQLKAQNSIGKLDAVLQEVPRVREDLGYPPLVTPMSQMVGTQATVNVLTGERYKMVLKEVKAYCKGEYGKAPGKINPEVMKKALGDDETIKGRYASTLEPAFEKTKELLKGKVSSNEDVLSYLAFPQIAEEFFEKRAQKPSEEILRKETNSEVI</sequence>
<dbReference type="AlphaFoldDB" id="A0A6M0H857"/>
<dbReference type="InterPro" id="IPR055268">
    <property type="entry name" value="PCB-like"/>
</dbReference>
<dbReference type="InterPro" id="IPR003379">
    <property type="entry name" value="Carboxylase_cons_dom"/>
</dbReference>
<dbReference type="GO" id="GO:0005737">
    <property type="term" value="C:cytoplasm"/>
    <property type="evidence" value="ECO:0007669"/>
    <property type="project" value="TreeGrafter"/>
</dbReference>